<reference evidence="3" key="1">
    <citation type="journal article" date="2019" name="Int. J. Syst. Evol. Microbiol.">
        <title>The Global Catalogue of Microorganisms (GCM) 10K type strain sequencing project: providing services to taxonomists for standard genome sequencing and annotation.</title>
        <authorList>
            <consortium name="The Broad Institute Genomics Platform"/>
            <consortium name="The Broad Institute Genome Sequencing Center for Infectious Disease"/>
            <person name="Wu L."/>
            <person name="Ma J."/>
        </authorList>
    </citation>
    <scope>NUCLEOTIDE SEQUENCE [LARGE SCALE GENOMIC DNA]</scope>
    <source>
        <strain evidence="3">JCM 18302</strain>
    </source>
</reference>
<keyword evidence="1" id="KW-1133">Transmembrane helix</keyword>
<accession>A0ABP9NGP6</accession>
<gene>
    <name evidence="2" type="ORF">GCM10023320_24760</name>
</gene>
<dbReference type="EMBL" id="BAABJO010000008">
    <property type="protein sequence ID" value="GAA5119277.1"/>
    <property type="molecule type" value="Genomic_DNA"/>
</dbReference>
<evidence type="ECO:0000313" key="3">
    <source>
        <dbReference type="Proteomes" id="UP001500804"/>
    </source>
</evidence>
<keyword evidence="1" id="KW-0472">Membrane</keyword>
<protein>
    <recommendedName>
        <fullName evidence="4">DUF1772 domain-containing protein</fullName>
    </recommendedName>
</protein>
<feature type="transmembrane region" description="Helical" evidence="1">
    <location>
        <begin position="87"/>
        <end position="106"/>
    </location>
</feature>
<comment type="caution">
    <text evidence="2">The sequence shown here is derived from an EMBL/GenBank/DDBJ whole genome shotgun (WGS) entry which is preliminary data.</text>
</comment>
<keyword evidence="1" id="KW-0812">Transmembrane</keyword>
<dbReference type="InterPro" id="IPR013901">
    <property type="entry name" value="Anthrone_oxy"/>
</dbReference>
<evidence type="ECO:0008006" key="4">
    <source>
        <dbReference type="Google" id="ProtNLM"/>
    </source>
</evidence>
<sequence>MADGRAFTITRRVSRLGGAVLAGVALTVLVLELALRRLDGPQYVAVRHAEFGWFTGFIGAVLVPTLVAVATLAVLARGRAGARRAAAALALLLLAVVITILANGPINVEQLAWDVQAPPADWARVRDLWQVTHAVRTVAILAALGCLESVEAGTGPGTVGGRP</sequence>
<dbReference type="RefSeq" id="WP_345605106.1">
    <property type="nucleotide sequence ID" value="NZ_BAABJO010000008.1"/>
</dbReference>
<dbReference type="Pfam" id="PF08592">
    <property type="entry name" value="Anthrone_oxy"/>
    <property type="match status" value="1"/>
</dbReference>
<keyword evidence="3" id="KW-1185">Reference proteome</keyword>
<feature type="transmembrane region" description="Helical" evidence="1">
    <location>
        <begin position="51"/>
        <end position="75"/>
    </location>
</feature>
<evidence type="ECO:0000256" key="1">
    <source>
        <dbReference type="SAM" id="Phobius"/>
    </source>
</evidence>
<organism evidence="2 3">
    <name type="scientific">Pseudonocardia adelaidensis</name>
    <dbReference type="NCBI Taxonomy" id="648754"/>
    <lineage>
        <taxon>Bacteria</taxon>
        <taxon>Bacillati</taxon>
        <taxon>Actinomycetota</taxon>
        <taxon>Actinomycetes</taxon>
        <taxon>Pseudonocardiales</taxon>
        <taxon>Pseudonocardiaceae</taxon>
        <taxon>Pseudonocardia</taxon>
    </lineage>
</organism>
<name>A0ABP9NGP6_9PSEU</name>
<proteinExistence type="predicted"/>
<dbReference type="Proteomes" id="UP001500804">
    <property type="component" value="Unassembled WGS sequence"/>
</dbReference>
<evidence type="ECO:0000313" key="2">
    <source>
        <dbReference type="EMBL" id="GAA5119277.1"/>
    </source>
</evidence>
<feature type="transmembrane region" description="Helical" evidence="1">
    <location>
        <begin position="12"/>
        <end position="31"/>
    </location>
</feature>